<dbReference type="Proteomes" id="UP000886998">
    <property type="component" value="Unassembled WGS sequence"/>
</dbReference>
<name>A0A8X6Y4A0_9ARAC</name>
<protein>
    <submittedName>
        <fullName evidence="2">Uncharacterized protein</fullName>
    </submittedName>
</protein>
<evidence type="ECO:0000313" key="2">
    <source>
        <dbReference type="EMBL" id="GFY64644.1"/>
    </source>
</evidence>
<organism evidence="2 3">
    <name type="scientific">Trichonephila inaurata madagascariensis</name>
    <dbReference type="NCBI Taxonomy" id="2747483"/>
    <lineage>
        <taxon>Eukaryota</taxon>
        <taxon>Metazoa</taxon>
        <taxon>Ecdysozoa</taxon>
        <taxon>Arthropoda</taxon>
        <taxon>Chelicerata</taxon>
        <taxon>Arachnida</taxon>
        <taxon>Araneae</taxon>
        <taxon>Araneomorphae</taxon>
        <taxon>Entelegynae</taxon>
        <taxon>Araneoidea</taxon>
        <taxon>Nephilidae</taxon>
        <taxon>Trichonephila</taxon>
        <taxon>Trichonephila inaurata</taxon>
    </lineage>
</organism>
<accession>A0A8X6Y4A0</accession>
<sequence length="93" mass="10437">MVNGPHGKMDSTHEQKPLMSSCEEENLYPGLHLCSNYTRHSTPALCPSGTSPTKRKKDGWSLVKKFSSDFSEASPTFPRKSSIFFPLDDRKCD</sequence>
<proteinExistence type="predicted"/>
<gene>
    <name evidence="2" type="ORF">TNIN_52171</name>
</gene>
<feature type="compositionally biased region" description="Basic and acidic residues" evidence="1">
    <location>
        <begin position="7"/>
        <end position="16"/>
    </location>
</feature>
<evidence type="ECO:0000313" key="3">
    <source>
        <dbReference type="Proteomes" id="UP000886998"/>
    </source>
</evidence>
<feature type="region of interest" description="Disordered" evidence="1">
    <location>
        <begin position="1"/>
        <end position="20"/>
    </location>
</feature>
<comment type="caution">
    <text evidence="2">The sequence shown here is derived from an EMBL/GenBank/DDBJ whole genome shotgun (WGS) entry which is preliminary data.</text>
</comment>
<dbReference type="AlphaFoldDB" id="A0A8X6Y4A0"/>
<dbReference type="EMBL" id="BMAV01015341">
    <property type="protein sequence ID" value="GFY64644.1"/>
    <property type="molecule type" value="Genomic_DNA"/>
</dbReference>
<reference evidence="2" key="1">
    <citation type="submission" date="2020-08" db="EMBL/GenBank/DDBJ databases">
        <title>Multicomponent nature underlies the extraordinary mechanical properties of spider dragline silk.</title>
        <authorList>
            <person name="Kono N."/>
            <person name="Nakamura H."/>
            <person name="Mori M."/>
            <person name="Yoshida Y."/>
            <person name="Ohtoshi R."/>
            <person name="Malay A.D."/>
            <person name="Moran D.A.P."/>
            <person name="Tomita M."/>
            <person name="Numata K."/>
            <person name="Arakawa K."/>
        </authorList>
    </citation>
    <scope>NUCLEOTIDE SEQUENCE</scope>
</reference>
<keyword evidence="3" id="KW-1185">Reference proteome</keyword>
<evidence type="ECO:0000256" key="1">
    <source>
        <dbReference type="SAM" id="MobiDB-lite"/>
    </source>
</evidence>